<name>A0A139A244_GONPJ</name>
<dbReference type="GO" id="GO:0004500">
    <property type="term" value="F:dopamine beta-monooxygenase activity"/>
    <property type="evidence" value="ECO:0007669"/>
    <property type="project" value="InterPro"/>
</dbReference>
<evidence type="ECO:0000313" key="4">
    <source>
        <dbReference type="Proteomes" id="UP000070544"/>
    </source>
</evidence>
<accession>A0A139A244</accession>
<dbReference type="CDD" id="cd09631">
    <property type="entry name" value="DOMON_DOH"/>
    <property type="match status" value="1"/>
</dbReference>
<organism evidence="3 4">
    <name type="scientific">Gonapodya prolifera (strain JEL478)</name>
    <name type="common">Monoblepharis prolifera</name>
    <dbReference type="NCBI Taxonomy" id="1344416"/>
    <lineage>
        <taxon>Eukaryota</taxon>
        <taxon>Fungi</taxon>
        <taxon>Fungi incertae sedis</taxon>
        <taxon>Chytridiomycota</taxon>
        <taxon>Chytridiomycota incertae sedis</taxon>
        <taxon>Monoblepharidomycetes</taxon>
        <taxon>Monoblepharidales</taxon>
        <taxon>Gonapodyaceae</taxon>
        <taxon>Gonapodya</taxon>
    </lineage>
</organism>
<dbReference type="Proteomes" id="UP000070544">
    <property type="component" value="Unassembled WGS sequence"/>
</dbReference>
<dbReference type="EMBL" id="KQ965812">
    <property type="protein sequence ID" value="KXS10847.1"/>
    <property type="molecule type" value="Genomic_DNA"/>
</dbReference>
<feature type="domain" description="DOMON" evidence="2">
    <location>
        <begin position="31"/>
        <end position="156"/>
    </location>
</feature>
<evidence type="ECO:0000313" key="3">
    <source>
        <dbReference type="EMBL" id="KXS10847.1"/>
    </source>
</evidence>
<sequence length="272" mass="27780">MARIARLLALALALAGLVATSTAATLCAPNEPTFCATAADRSNGFVEITLTIVKQNISWIALGVMSDNATMPGTDIHMAWAGANGTVIVSDRKAVAYQMPLPDASQDITAVASSSSYNATSGNFTVVFRRLYLTGDALDNDLKRGANNFALVYRLGTPPNASFDAPIMKHSFHDVLTNVTLVDFAPSVDPVCVPLAAAATPSTSTATTRAAAPPSSSYGGYRKRAVCPPGTGPASAPAPAPSSKPGASVSRVSVVWSALTAVVALGVGSVLA</sequence>
<dbReference type="InterPro" id="IPR000945">
    <property type="entry name" value="DBH-like"/>
</dbReference>
<evidence type="ECO:0000259" key="2">
    <source>
        <dbReference type="PROSITE" id="PS50836"/>
    </source>
</evidence>
<dbReference type="InterPro" id="IPR045266">
    <property type="entry name" value="DOH_DOMON"/>
</dbReference>
<dbReference type="PROSITE" id="PS50836">
    <property type="entry name" value="DOMON"/>
    <property type="match status" value="1"/>
</dbReference>
<dbReference type="SUPFAM" id="SSF49344">
    <property type="entry name" value="CBD9-like"/>
    <property type="match status" value="1"/>
</dbReference>
<dbReference type="SMART" id="SM00664">
    <property type="entry name" value="DoH"/>
    <property type="match status" value="1"/>
</dbReference>
<feature type="chain" id="PRO_5007295889" description="DOMON domain-containing protein" evidence="1">
    <location>
        <begin position="24"/>
        <end position="272"/>
    </location>
</feature>
<feature type="signal peptide" evidence="1">
    <location>
        <begin position="1"/>
        <end position="23"/>
    </location>
</feature>
<protein>
    <recommendedName>
        <fullName evidence="2">DOMON domain-containing protein</fullName>
    </recommendedName>
</protein>
<dbReference type="Pfam" id="PF03351">
    <property type="entry name" value="DOMON"/>
    <property type="match status" value="1"/>
</dbReference>
<evidence type="ECO:0000256" key="1">
    <source>
        <dbReference type="SAM" id="SignalP"/>
    </source>
</evidence>
<reference evidence="3 4" key="1">
    <citation type="journal article" date="2015" name="Genome Biol. Evol.">
        <title>Phylogenomic analyses indicate that early fungi evolved digesting cell walls of algal ancestors of land plants.</title>
        <authorList>
            <person name="Chang Y."/>
            <person name="Wang S."/>
            <person name="Sekimoto S."/>
            <person name="Aerts A.L."/>
            <person name="Choi C."/>
            <person name="Clum A."/>
            <person name="LaButti K.M."/>
            <person name="Lindquist E.A."/>
            <person name="Yee Ngan C."/>
            <person name="Ohm R.A."/>
            <person name="Salamov A.A."/>
            <person name="Grigoriev I.V."/>
            <person name="Spatafora J.W."/>
            <person name="Berbee M.L."/>
        </authorList>
    </citation>
    <scope>NUCLEOTIDE SEQUENCE [LARGE SCALE GENOMIC DNA]</scope>
    <source>
        <strain evidence="3 4">JEL478</strain>
    </source>
</reference>
<proteinExistence type="predicted"/>
<dbReference type="Gene3D" id="2.60.40.1210">
    <property type="entry name" value="Cellobiose dehydrogenase, cytochrome domain"/>
    <property type="match status" value="1"/>
</dbReference>
<dbReference type="PANTHER" id="PTHR10157:SF23">
    <property type="entry name" value="MOXD1 HOMOLOG 1"/>
    <property type="match status" value="1"/>
</dbReference>
<keyword evidence="4" id="KW-1185">Reference proteome</keyword>
<keyword evidence="1" id="KW-0732">Signal</keyword>
<gene>
    <name evidence="3" type="ORF">M427DRAFT_73436</name>
</gene>
<dbReference type="InterPro" id="IPR005018">
    <property type="entry name" value="DOMON_domain"/>
</dbReference>
<dbReference type="AlphaFoldDB" id="A0A139A244"/>
<dbReference type="PANTHER" id="PTHR10157">
    <property type="entry name" value="DOPAMINE BETA HYDROXYLASE RELATED"/>
    <property type="match status" value="1"/>
</dbReference>